<evidence type="ECO:0000313" key="2">
    <source>
        <dbReference type="Proteomes" id="UP000586827"/>
    </source>
</evidence>
<evidence type="ECO:0000313" key="1">
    <source>
        <dbReference type="EMBL" id="NNH72310.1"/>
    </source>
</evidence>
<dbReference type="EMBL" id="JABELX010000007">
    <property type="protein sequence ID" value="NNH72310.1"/>
    <property type="molecule type" value="Genomic_DNA"/>
</dbReference>
<comment type="caution">
    <text evidence="1">The sequence shown here is derived from an EMBL/GenBank/DDBJ whole genome shotgun (WGS) entry which is preliminary data.</text>
</comment>
<gene>
    <name evidence="1" type="ORF">HLB23_21025</name>
</gene>
<reference evidence="1 2" key="1">
    <citation type="submission" date="2020-05" db="EMBL/GenBank/DDBJ databases">
        <title>MicrobeNet Type strains.</title>
        <authorList>
            <person name="Nicholson A.C."/>
        </authorList>
    </citation>
    <scope>NUCLEOTIDE SEQUENCE [LARGE SCALE GENOMIC DNA]</scope>
    <source>
        <strain evidence="1 2">JCM 3224</strain>
    </source>
</reference>
<accession>A0A849C7D1</accession>
<organism evidence="1 2">
    <name type="scientific">Nocardia uniformis</name>
    <dbReference type="NCBI Taxonomy" id="53432"/>
    <lineage>
        <taxon>Bacteria</taxon>
        <taxon>Bacillati</taxon>
        <taxon>Actinomycetota</taxon>
        <taxon>Actinomycetes</taxon>
        <taxon>Mycobacteriales</taxon>
        <taxon>Nocardiaceae</taxon>
        <taxon>Nocardia</taxon>
    </lineage>
</organism>
<dbReference type="Proteomes" id="UP000586827">
    <property type="component" value="Unassembled WGS sequence"/>
</dbReference>
<keyword evidence="2" id="KW-1185">Reference proteome</keyword>
<dbReference type="InterPro" id="IPR045428">
    <property type="entry name" value="EACC1"/>
</dbReference>
<dbReference type="Pfam" id="PF19953">
    <property type="entry name" value="EACC1"/>
    <property type="match status" value="1"/>
</dbReference>
<dbReference type="AlphaFoldDB" id="A0A849C7D1"/>
<sequence length="131" mass="14013">MNGDDIWQVAVLTGSGSLVTERLTRELRAHLESGGAQVRHQTAAVLDAGHKGGIGEELVLLVAAGASAGSLRLVATMVREWCALNRQRRVEMRLDGRSLVIEGNPKDQLAIVEEFFDSADGKSGTAETEES</sequence>
<name>A0A849C7D1_9NOCA</name>
<protein>
    <submittedName>
        <fullName evidence="1">Uncharacterized protein</fullName>
    </submittedName>
</protein>
<dbReference type="RefSeq" id="WP_067518992.1">
    <property type="nucleotide sequence ID" value="NZ_JABELX010000007.1"/>
</dbReference>
<proteinExistence type="predicted"/>